<evidence type="ECO:0000313" key="2">
    <source>
        <dbReference type="EMBL" id="GJT62089.1"/>
    </source>
</evidence>
<proteinExistence type="predicted"/>
<feature type="compositionally biased region" description="Polar residues" evidence="1">
    <location>
        <begin position="391"/>
        <end position="400"/>
    </location>
</feature>
<gene>
    <name evidence="2" type="ORF">Tco_1005622</name>
</gene>
<organism evidence="2 3">
    <name type="scientific">Tanacetum coccineum</name>
    <dbReference type="NCBI Taxonomy" id="301880"/>
    <lineage>
        <taxon>Eukaryota</taxon>
        <taxon>Viridiplantae</taxon>
        <taxon>Streptophyta</taxon>
        <taxon>Embryophyta</taxon>
        <taxon>Tracheophyta</taxon>
        <taxon>Spermatophyta</taxon>
        <taxon>Magnoliopsida</taxon>
        <taxon>eudicotyledons</taxon>
        <taxon>Gunneridae</taxon>
        <taxon>Pentapetalae</taxon>
        <taxon>asterids</taxon>
        <taxon>campanulids</taxon>
        <taxon>Asterales</taxon>
        <taxon>Asteraceae</taxon>
        <taxon>Asteroideae</taxon>
        <taxon>Anthemideae</taxon>
        <taxon>Anthemidinae</taxon>
        <taxon>Tanacetum</taxon>
    </lineage>
</organism>
<protein>
    <submittedName>
        <fullName evidence="2">Ribonuclease H-like domain-containing protein</fullName>
    </submittedName>
</protein>
<keyword evidence="3" id="KW-1185">Reference proteome</keyword>
<comment type="caution">
    <text evidence="2">The sequence shown here is derived from an EMBL/GenBank/DDBJ whole genome shotgun (WGS) entry which is preliminary data.</text>
</comment>
<sequence length="400" mass="45886">MAMFTMRARRFLKNTRRKVTINGNETIEFDKSKVECYNYHKRGHFSRECRVLINQDNRNRESSRRSMPIQITTSNDLISCDGFGGYDWSDHVEEGPTNYALMAYSSFSSDFEFTNEPVVENSEAKASESKPKEVRKNNGAPIIKDWVSDSEDENVSQTKIEKKTVKPSFVKLDFVKAKQTNKTDRKTAKQVEHNRQNTHIPRGNQRNWNNMMSQRLGSNFEMFNKACYVCGCFDHLQVDNLQAKIVNGEVQLQALLDGKKIIITESIIKRDLQFEDAEGVDCLPNATIFEQLTLMGSKTTAWNEFSSTMASTIICLATNQKFNFSKYIFESMVKNLDNVSVKFLMYPRNMRRVGKGFSGRETPLFQTMMVQDQEEVGEGSEMPTDPHHTLTIIQPSTSQP</sequence>
<reference evidence="2" key="1">
    <citation type="journal article" date="2022" name="Int. J. Mol. Sci.">
        <title>Draft Genome of Tanacetum Coccineum: Genomic Comparison of Closely Related Tanacetum-Family Plants.</title>
        <authorList>
            <person name="Yamashiro T."/>
            <person name="Shiraishi A."/>
            <person name="Nakayama K."/>
            <person name="Satake H."/>
        </authorList>
    </citation>
    <scope>NUCLEOTIDE SEQUENCE</scope>
</reference>
<dbReference type="InterPro" id="IPR036875">
    <property type="entry name" value="Znf_CCHC_sf"/>
</dbReference>
<feature type="region of interest" description="Disordered" evidence="1">
    <location>
        <begin position="181"/>
        <end position="209"/>
    </location>
</feature>
<dbReference type="EMBL" id="BQNB010017344">
    <property type="protein sequence ID" value="GJT62089.1"/>
    <property type="molecule type" value="Genomic_DNA"/>
</dbReference>
<reference evidence="2" key="2">
    <citation type="submission" date="2022-01" db="EMBL/GenBank/DDBJ databases">
        <authorList>
            <person name="Yamashiro T."/>
            <person name="Shiraishi A."/>
            <person name="Satake H."/>
            <person name="Nakayama K."/>
        </authorList>
    </citation>
    <scope>NUCLEOTIDE SEQUENCE</scope>
</reference>
<name>A0ABQ5FGH0_9ASTR</name>
<evidence type="ECO:0000256" key="1">
    <source>
        <dbReference type="SAM" id="MobiDB-lite"/>
    </source>
</evidence>
<feature type="compositionally biased region" description="Basic and acidic residues" evidence="1">
    <location>
        <begin position="181"/>
        <end position="195"/>
    </location>
</feature>
<feature type="region of interest" description="Disordered" evidence="1">
    <location>
        <begin position="373"/>
        <end position="400"/>
    </location>
</feature>
<evidence type="ECO:0000313" key="3">
    <source>
        <dbReference type="Proteomes" id="UP001151760"/>
    </source>
</evidence>
<accession>A0ABQ5FGH0</accession>
<dbReference type="SUPFAM" id="SSF57756">
    <property type="entry name" value="Retrovirus zinc finger-like domains"/>
    <property type="match status" value="1"/>
</dbReference>
<dbReference type="Proteomes" id="UP001151760">
    <property type="component" value="Unassembled WGS sequence"/>
</dbReference>